<sequence length="1225" mass="134704">SKADRLKSEGKSFYFQVGSAAGSSGSAWAIFAEELAEAIALVTASRSDSFSGVTLRSMADQALVDTAAAQALIGVPDLKHLKSAFKEKGFKVHVRYQDDLPFANGVGGRVRPVAKAFVPVSFHGCGVLEFLVLPHPCPPLLPAGFLDFMSAKIDLAANQMTVGTDDTTTLDMTKLPSGHRTIGLIGKSPSDFVLDPDLAQKFPSSRIGSESAWAMSVSSGSDRWERGGNKLRLVFTKPRRAMPVKKDLSESPVPSSFLEDEMVTTCRFKNPDGIYVEHIFEGSVSDLEDDAKLMPDYWVGHVEFQVTAPPVQVVKKGAKPGSRSVGNLLGRTRASIRNAGGLAPPTHYEEPAESEIEENWGVTPDPWRDTQLQQIDYSEVELSEVEKGLVNEGGFMFTPAETGWRRFALKLLAVLTSCAQSRLISVLAPSVMPAIASKKIFATENCPHPLEHRKRRANQHAAWIVCQLCNKRLSCHSKTVEKKLEAKIKRECEKTEKSQKAKNEQDMIREAVEAYHAKQEHVKQETLDEPGAQEVPPHHPTYRRAVPISSACPVFPRSEGHPGVPNHLSWKVPPPGYVAIDLEGPAATKAPPTARKSSGVAHLTRAQGQSGMLRNQNPTVESHLMEALLQNQESNRKEILEYMFAQRQESQATREQFEQLMKDKLDGDLVASEPPRAFASADAGSSIFEASTKIEVESAHAIAGSTDAKSDPGSSRALDKKKFSRSTIWEISSASQETQERLRQILRPGTDPSGWTAKSFSVWDSGGRREHLRVRSGLEARWVWDADTGGHVSLERLSDEAQWQAEDVGPSEKAQWLVYLALRAADSRAMECPRSGVRRLRVTATDRARDVVDALWAGASASGLQEALAGYSADQLRFTVWSPGRPSSDLASQIPSSWVVLDKSPLLSKRREAPEAAVPRHVRQDALRMFDGVGIRAGRKKLRKDLIRHLRREQRTLLLELFSTPRVSVEMVRRGYQASHAIDLRTGWDLRQASQRAKLWEVMEKDGPEVLLMSPPCKGMSVARVPNWDTMPKHDRDRVEQECLMMWGLCMQLAMFQLSKGRSLWIENPYGAFSQQLSSTKELLSQPGVQVVRGDQCEFRLRTLDGGLAMKPTSFISNSPELLAVCHRRCTGQHEHSQLVGGARTSAAERYPERLVDALIEGVERTGFAVLSASEPEALSFPAAAAPGADPHPVDGGEISDSEEEGELERPGPEGAEKSDASGSV</sequence>
<name>A0ABN9P932_9DINO</name>
<keyword evidence="3" id="KW-1185">Reference proteome</keyword>
<proteinExistence type="predicted"/>
<comment type="caution">
    <text evidence="2">The sequence shown here is derived from an EMBL/GenBank/DDBJ whole genome shotgun (WGS) entry which is preliminary data.</text>
</comment>
<evidence type="ECO:0000313" key="2">
    <source>
        <dbReference type="EMBL" id="CAK0789257.1"/>
    </source>
</evidence>
<feature type="region of interest" description="Disordered" evidence="1">
    <location>
        <begin position="1181"/>
        <end position="1225"/>
    </location>
</feature>
<feature type="region of interest" description="Disordered" evidence="1">
    <location>
        <begin position="587"/>
        <end position="607"/>
    </location>
</feature>
<accession>A0ABN9P932</accession>
<evidence type="ECO:0000313" key="3">
    <source>
        <dbReference type="Proteomes" id="UP001189429"/>
    </source>
</evidence>
<reference evidence="2" key="1">
    <citation type="submission" date="2023-10" db="EMBL/GenBank/DDBJ databases">
        <authorList>
            <person name="Chen Y."/>
            <person name="Shah S."/>
            <person name="Dougan E. K."/>
            <person name="Thang M."/>
            <person name="Chan C."/>
        </authorList>
    </citation>
    <scope>NUCLEOTIDE SEQUENCE [LARGE SCALE GENOMIC DNA]</scope>
</reference>
<dbReference type="Proteomes" id="UP001189429">
    <property type="component" value="Unassembled WGS sequence"/>
</dbReference>
<organism evidence="2 3">
    <name type="scientific">Prorocentrum cordatum</name>
    <dbReference type="NCBI Taxonomy" id="2364126"/>
    <lineage>
        <taxon>Eukaryota</taxon>
        <taxon>Sar</taxon>
        <taxon>Alveolata</taxon>
        <taxon>Dinophyceae</taxon>
        <taxon>Prorocentrales</taxon>
        <taxon>Prorocentraceae</taxon>
        <taxon>Prorocentrum</taxon>
    </lineage>
</organism>
<evidence type="ECO:0008006" key="4">
    <source>
        <dbReference type="Google" id="ProtNLM"/>
    </source>
</evidence>
<feature type="compositionally biased region" description="Acidic residues" evidence="1">
    <location>
        <begin position="1198"/>
        <end position="1207"/>
    </location>
</feature>
<feature type="non-terminal residue" evidence="2">
    <location>
        <position position="1"/>
    </location>
</feature>
<evidence type="ECO:0000256" key="1">
    <source>
        <dbReference type="SAM" id="MobiDB-lite"/>
    </source>
</evidence>
<feature type="compositionally biased region" description="Basic and acidic residues" evidence="1">
    <location>
        <begin position="1208"/>
        <end position="1225"/>
    </location>
</feature>
<protein>
    <recommendedName>
        <fullName evidence="4">DNA (cytosine-5-)-methyltransferase</fullName>
    </recommendedName>
</protein>
<gene>
    <name evidence="2" type="ORF">PCOR1329_LOCUS883</name>
</gene>
<feature type="region of interest" description="Disordered" evidence="1">
    <location>
        <begin position="518"/>
        <end position="539"/>
    </location>
</feature>
<feature type="compositionally biased region" description="Low complexity" evidence="1">
    <location>
        <begin position="1181"/>
        <end position="1197"/>
    </location>
</feature>
<dbReference type="EMBL" id="CAUYUJ010000206">
    <property type="protein sequence ID" value="CAK0789257.1"/>
    <property type="molecule type" value="Genomic_DNA"/>
</dbReference>